<dbReference type="EMBL" id="JBHSBN010000009">
    <property type="protein sequence ID" value="MFC4107319.1"/>
    <property type="molecule type" value="Genomic_DNA"/>
</dbReference>
<protein>
    <recommendedName>
        <fullName evidence="3">MftR C-terminal domain-containing protein</fullName>
    </recommendedName>
</protein>
<evidence type="ECO:0008006" key="3">
    <source>
        <dbReference type="Google" id="ProtNLM"/>
    </source>
</evidence>
<organism evidence="1 2">
    <name type="scientific">Micromonospora zhanjiangensis</name>
    <dbReference type="NCBI Taxonomy" id="1522057"/>
    <lineage>
        <taxon>Bacteria</taxon>
        <taxon>Bacillati</taxon>
        <taxon>Actinomycetota</taxon>
        <taxon>Actinomycetes</taxon>
        <taxon>Micromonosporales</taxon>
        <taxon>Micromonosporaceae</taxon>
        <taxon>Micromonospora</taxon>
    </lineage>
</organism>
<evidence type="ECO:0000313" key="2">
    <source>
        <dbReference type="Proteomes" id="UP001595868"/>
    </source>
</evidence>
<gene>
    <name evidence="1" type="ORF">ACFOX0_15480</name>
</gene>
<reference evidence="2" key="1">
    <citation type="journal article" date="2019" name="Int. J. Syst. Evol. Microbiol.">
        <title>The Global Catalogue of Microorganisms (GCM) 10K type strain sequencing project: providing services to taxonomists for standard genome sequencing and annotation.</title>
        <authorList>
            <consortium name="The Broad Institute Genomics Platform"/>
            <consortium name="The Broad Institute Genome Sequencing Center for Infectious Disease"/>
            <person name="Wu L."/>
            <person name="Ma J."/>
        </authorList>
    </citation>
    <scope>NUCLEOTIDE SEQUENCE [LARGE SCALE GENOMIC DNA]</scope>
    <source>
        <strain evidence="2">2902at01</strain>
    </source>
</reference>
<dbReference type="Proteomes" id="UP001595868">
    <property type="component" value="Unassembled WGS sequence"/>
</dbReference>
<sequence>MPIGWERTPDRAASMDQRHALIRDTVSDLVAGAPTGLDPIDLWTEMVRLMCQRIPALIGNGDEFTATAAIAGECLRRLVEAEHD</sequence>
<proteinExistence type="predicted"/>
<comment type="caution">
    <text evidence="1">The sequence shown here is derived from an EMBL/GenBank/DDBJ whole genome shotgun (WGS) entry which is preliminary data.</text>
</comment>
<dbReference type="RefSeq" id="WP_377546089.1">
    <property type="nucleotide sequence ID" value="NZ_JBHSBN010000009.1"/>
</dbReference>
<evidence type="ECO:0000313" key="1">
    <source>
        <dbReference type="EMBL" id="MFC4107319.1"/>
    </source>
</evidence>
<accession>A0ABV8KML3</accession>
<name>A0ABV8KML3_9ACTN</name>
<keyword evidence="2" id="KW-1185">Reference proteome</keyword>